<keyword evidence="12" id="KW-1185">Reference proteome</keyword>
<evidence type="ECO:0000259" key="9">
    <source>
        <dbReference type="PROSITE" id="PS51330"/>
    </source>
</evidence>
<dbReference type="InterPro" id="IPR012259">
    <property type="entry name" value="DHFR"/>
</dbReference>
<dbReference type="PANTHER" id="PTHR48069:SF3">
    <property type="entry name" value="DIHYDROFOLATE REDUCTASE"/>
    <property type="match status" value="1"/>
</dbReference>
<dbReference type="PRINTS" id="PR00070">
    <property type="entry name" value="DHFR"/>
</dbReference>
<dbReference type="SUPFAM" id="SSF53597">
    <property type="entry name" value="Dihydrofolate reductase-like"/>
    <property type="match status" value="1"/>
</dbReference>
<keyword evidence="6 8" id="KW-0560">Oxidoreductase</keyword>
<feature type="domain" description="DHFR" evidence="9">
    <location>
        <begin position="3"/>
        <end position="160"/>
    </location>
</feature>
<dbReference type="Proteomes" id="UP000054698">
    <property type="component" value="Unassembled WGS sequence"/>
</dbReference>
<dbReference type="UniPathway" id="UPA00077">
    <property type="reaction ID" value="UER00158"/>
</dbReference>
<dbReference type="GO" id="GO:0004146">
    <property type="term" value="F:dihydrofolate reductase activity"/>
    <property type="evidence" value="ECO:0007669"/>
    <property type="project" value="UniProtKB-EC"/>
</dbReference>
<dbReference type="EC" id="1.5.1.3" evidence="3 8"/>
<evidence type="ECO:0000313" key="10">
    <source>
        <dbReference type="EMBL" id="KTC95526.1"/>
    </source>
</evidence>
<dbReference type="EMBL" id="UASS01000022">
    <property type="protein sequence ID" value="SPX61672.1"/>
    <property type="molecule type" value="Genomic_DNA"/>
</dbReference>
<dbReference type="PROSITE" id="PS51330">
    <property type="entry name" value="DHFR_2"/>
    <property type="match status" value="1"/>
</dbReference>
<dbReference type="OrthoDB" id="9804315at2"/>
<organism evidence="10 12">
    <name type="scientific">Legionella feeleii</name>
    <dbReference type="NCBI Taxonomy" id="453"/>
    <lineage>
        <taxon>Bacteria</taxon>
        <taxon>Pseudomonadati</taxon>
        <taxon>Pseudomonadota</taxon>
        <taxon>Gammaproteobacteria</taxon>
        <taxon>Legionellales</taxon>
        <taxon>Legionellaceae</taxon>
        <taxon>Legionella</taxon>
    </lineage>
</organism>
<dbReference type="FunFam" id="3.40.430.10:FF:000001">
    <property type="entry name" value="Dihydrofolate reductase"/>
    <property type="match status" value="1"/>
</dbReference>
<evidence type="ECO:0000256" key="2">
    <source>
        <dbReference type="ARBA" id="ARBA00009539"/>
    </source>
</evidence>
<dbReference type="GO" id="GO:0005829">
    <property type="term" value="C:cytosol"/>
    <property type="evidence" value="ECO:0007669"/>
    <property type="project" value="TreeGrafter"/>
</dbReference>
<comment type="pathway">
    <text evidence="1 8">Cofactor biosynthesis; tetrahydrofolate biosynthesis; 5,6,7,8-tetrahydrofolate from 7,8-dihydrofolate: step 1/1.</text>
</comment>
<dbReference type="STRING" id="453.Lfee_3191"/>
<evidence type="ECO:0000256" key="5">
    <source>
        <dbReference type="ARBA" id="ARBA00022857"/>
    </source>
</evidence>
<proteinExistence type="inferred from homology"/>
<name>A0A0W0TIW3_9GAMM</name>
<dbReference type="PIRSF" id="PIRSF000194">
    <property type="entry name" value="DHFR"/>
    <property type="match status" value="1"/>
</dbReference>
<keyword evidence="4 8" id="KW-0554">One-carbon metabolism</keyword>
<evidence type="ECO:0000256" key="7">
    <source>
        <dbReference type="ARBA" id="ARBA00025067"/>
    </source>
</evidence>
<dbReference type="InterPro" id="IPR001796">
    <property type="entry name" value="DHFR_dom"/>
</dbReference>
<dbReference type="Proteomes" id="UP000251942">
    <property type="component" value="Unassembled WGS sequence"/>
</dbReference>
<protein>
    <recommendedName>
        <fullName evidence="3 8">Dihydrofolate reductase</fullName>
        <ecNumber evidence="3 8">1.5.1.3</ecNumber>
    </recommendedName>
</protein>
<keyword evidence="5 8" id="KW-0521">NADP</keyword>
<dbReference type="Pfam" id="PF00186">
    <property type="entry name" value="DHFR_1"/>
    <property type="match status" value="1"/>
</dbReference>
<dbReference type="Gene3D" id="3.40.430.10">
    <property type="entry name" value="Dihydrofolate Reductase, subunit A"/>
    <property type="match status" value="1"/>
</dbReference>
<sequence>MTIISLVAAVDENRGLGKDNQLLCHLPADLKHFKTLTMGKPIIMGRNTYDSIGKPLPGRLNIILSRKKLSLEGVEVVDSLAKALALVKNTPEVMIIGGAAVYEQALSLASQVYLTVIHHQFDADVFFPAISKTDWQCKEAVFQQHDEKNNYDMTFYRYERI</sequence>
<evidence type="ECO:0000256" key="8">
    <source>
        <dbReference type="PIRNR" id="PIRNR000194"/>
    </source>
</evidence>
<dbReference type="CDD" id="cd00209">
    <property type="entry name" value="DHFR"/>
    <property type="match status" value="1"/>
</dbReference>
<dbReference type="PATRIC" id="fig|453.4.peg.3475"/>
<reference evidence="11 13" key="2">
    <citation type="submission" date="2018-06" db="EMBL/GenBank/DDBJ databases">
        <authorList>
            <consortium name="Pathogen Informatics"/>
            <person name="Doyle S."/>
        </authorList>
    </citation>
    <scope>NUCLEOTIDE SEQUENCE [LARGE SCALE GENOMIC DNA]</scope>
    <source>
        <strain evidence="11 13">NCTC12022</strain>
    </source>
</reference>
<dbReference type="GO" id="GO:0006730">
    <property type="term" value="P:one-carbon metabolic process"/>
    <property type="evidence" value="ECO:0007669"/>
    <property type="project" value="UniProtKB-KW"/>
</dbReference>
<evidence type="ECO:0000256" key="1">
    <source>
        <dbReference type="ARBA" id="ARBA00004903"/>
    </source>
</evidence>
<gene>
    <name evidence="10" type="primary">folA</name>
    <name evidence="10" type="ORF">Lfee_3191</name>
    <name evidence="11" type="ORF">NCTC12022_02416</name>
</gene>
<accession>A0A0W0TIW3</accession>
<dbReference type="GO" id="GO:0046452">
    <property type="term" value="P:dihydrofolate metabolic process"/>
    <property type="evidence" value="ECO:0007669"/>
    <property type="project" value="TreeGrafter"/>
</dbReference>
<comment type="catalytic activity">
    <reaction evidence="8">
        <text>(6S)-5,6,7,8-tetrahydrofolate + NADP(+) = 7,8-dihydrofolate + NADPH + H(+)</text>
        <dbReference type="Rhea" id="RHEA:15009"/>
        <dbReference type="ChEBI" id="CHEBI:15378"/>
        <dbReference type="ChEBI" id="CHEBI:57451"/>
        <dbReference type="ChEBI" id="CHEBI:57453"/>
        <dbReference type="ChEBI" id="CHEBI:57783"/>
        <dbReference type="ChEBI" id="CHEBI:58349"/>
        <dbReference type="EC" id="1.5.1.3"/>
    </reaction>
</comment>
<dbReference type="PANTHER" id="PTHR48069">
    <property type="entry name" value="DIHYDROFOLATE REDUCTASE"/>
    <property type="match status" value="1"/>
</dbReference>
<dbReference type="AlphaFoldDB" id="A0A0W0TIW3"/>
<evidence type="ECO:0000256" key="6">
    <source>
        <dbReference type="ARBA" id="ARBA00023002"/>
    </source>
</evidence>
<evidence type="ECO:0000313" key="11">
    <source>
        <dbReference type="EMBL" id="SPX61672.1"/>
    </source>
</evidence>
<evidence type="ECO:0000313" key="13">
    <source>
        <dbReference type="Proteomes" id="UP000251942"/>
    </source>
</evidence>
<dbReference type="InterPro" id="IPR024072">
    <property type="entry name" value="DHFR-like_dom_sf"/>
</dbReference>
<dbReference type="GO" id="GO:0046654">
    <property type="term" value="P:tetrahydrofolate biosynthetic process"/>
    <property type="evidence" value="ECO:0007669"/>
    <property type="project" value="UniProtKB-UniPathway"/>
</dbReference>
<dbReference type="RefSeq" id="WP_058447972.1">
    <property type="nucleotide sequence ID" value="NZ_CAAAHT010000054.1"/>
</dbReference>
<evidence type="ECO:0000256" key="4">
    <source>
        <dbReference type="ARBA" id="ARBA00022563"/>
    </source>
</evidence>
<evidence type="ECO:0000256" key="3">
    <source>
        <dbReference type="ARBA" id="ARBA00012856"/>
    </source>
</evidence>
<dbReference type="GO" id="GO:0046655">
    <property type="term" value="P:folic acid metabolic process"/>
    <property type="evidence" value="ECO:0007669"/>
    <property type="project" value="TreeGrafter"/>
</dbReference>
<evidence type="ECO:0000313" key="12">
    <source>
        <dbReference type="Proteomes" id="UP000054698"/>
    </source>
</evidence>
<dbReference type="GO" id="GO:0070401">
    <property type="term" value="F:NADP+ binding"/>
    <property type="evidence" value="ECO:0007669"/>
    <property type="project" value="UniProtKB-ARBA"/>
</dbReference>
<comment type="function">
    <text evidence="7 8">Key enzyme in folate metabolism. Catalyzes an essential reaction for de novo glycine and purine synthesis, and for DNA precursor synthesis.</text>
</comment>
<dbReference type="EMBL" id="LNYB01000085">
    <property type="protein sequence ID" value="KTC95526.1"/>
    <property type="molecule type" value="Genomic_DNA"/>
</dbReference>
<reference evidence="10 12" key="1">
    <citation type="submission" date="2015-11" db="EMBL/GenBank/DDBJ databases">
        <title>Genomic analysis of 38 Legionella species identifies large and diverse effector repertoires.</title>
        <authorList>
            <person name="Burstein D."/>
            <person name="Amaro F."/>
            <person name="Zusman T."/>
            <person name="Lifshitz Z."/>
            <person name="Cohen O."/>
            <person name="Gilbert J.A."/>
            <person name="Pupko T."/>
            <person name="Shuman H.A."/>
            <person name="Segal G."/>
        </authorList>
    </citation>
    <scope>NUCLEOTIDE SEQUENCE [LARGE SCALE GENOMIC DNA]</scope>
    <source>
        <strain evidence="10 12">WO-44C</strain>
    </source>
</reference>
<comment type="similarity">
    <text evidence="2 8">Belongs to the dihydrofolate reductase family.</text>
</comment>